<gene>
    <name evidence="1" type="ORF">A2720_02490</name>
</gene>
<dbReference type="Proteomes" id="UP000178892">
    <property type="component" value="Unassembled WGS sequence"/>
</dbReference>
<evidence type="ECO:0000313" key="1">
    <source>
        <dbReference type="EMBL" id="OGE81384.1"/>
    </source>
</evidence>
<comment type="caution">
    <text evidence="1">The sequence shown here is derived from an EMBL/GenBank/DDBJ whole genome shotgun (WGS) entry which is preliminary data.</text>
</comment>
<proteinExistence type="predicted"/>
<dbReference type="EMBL" id="MFEL01000008">
    <property type="protein sequence ID" value="OGE81384.1"/>
    <property type="molecule type" value="Genomic_DNA"/>
</dbReference>
<organism evidence="1 2">
    <name type="scientific">Candidatus Doudnabacteria bacterium RIFCSPHIGHO2_01_FULL_46_24</name>
    <dbReference type="NCBI Taxonomy" id="1817825"/>
    <lineage>
        <taxon>Bacteria</taxon>
        <taxon>Candidatus Doudnaibacteriota</taxon>
    </lineage>
</organism>
<dbReference type="AlphaFoldDB" id="A0A1F5NUZ7"/>
<dbReference type="STRING" id="1817825.A2720_02490"/>
<evidence type="ECO:0000313" key="2">
    <source>
        <dbReference type="Proteomes" id="UP000178892"/>
    </source>
</evidence>
<reference evidence="1 2" key="1">
    <citation type="journal article" date="2016" name="Nat. Commun.">
        <title>Thousands of microbial genomes shed light on interconnected biogeochemical processes in an aquifer system.</title>
        <authorList>
            <person name="Anantharaman K."/>
            <person name="Brown C.T."/>
            <person name="Hug L.A."/>
            <person name="Sharon I."/>
            <person name="Castelle C.J."/>
            <person name="Probst A.J."/>
            <person name="Thomas B.C."/>
            <person name="Singh A."/>
            <person name="Wilkins M.J."/>
            <person name="Karaoz U."/>
            <person name="Brodie E.L."/>
            <person name="Williams K.H."/>
            <person name="Hubbard S.S."/>
            <person name="Banfield J.F."/>
        </authorList>
    </citation>
    <scope>NUCLEOTIDE SEQUENCE [LARGE SCALE GENOMIC DNA]</scope>
</reference>
<name>A0A1F5NUZ7_9BACT</name>
<accession>A0A1F5NUZ7</accession>
<protein>
    <submittedName>
        <fullName evidence="1">Uncharacterized protein</fullName>
    </submittedName>
</protein>
<sequence length="276" mass="30602">MNADRIVGVALLVLVAFFVQSFITPQAEAGFLSLDEILAGQGIELPVVWGELGEKLIASGVIDQQKLKDLYGDESVYREFIEPKSGKVRLTRQSAAVFLNFLWALGLGNKNSILETGEMATSETNLANFASTGGWTLSTTTAMDHYSKHEFIKLDATQQRLLTRISRTIFRPCCNNSTHFPDCNHGMAMLGLLELGISQGFNEDELYSLALAANAYWFEGTYRVIDQYFVARGMKWQEQSPKLILSEKYSSASGFQKIQASMQTQKNQQGPSCGVK</sequence>